<protein>
    <recommendedName>
        <fullName evidence="10">Major facilitator superfamily (MFS) profile domain-containing protein</fullName>
    </recommendedName>
</protein>
<evidence type="ECO:0000313" key="8">
    <source>
        <dbReference type="EMBL" id="KAL0242095.1"/>
    </source>
</evidence>
<keyword evidence="5 7" id="KW-1133">Transmembrane helix</keyword>
<keyword evidence="3" id="KW-1003">Cell membrane</keyword>
<evidence type="ECO:0008006" key="10">
    <source>
        <dbReference type="Google" id="ProtNLM"/>
    </source>
</evidence>
<sequence>MAGQLSGFNTLLYYAGALFSLLGLTNPALGGLIPAGTNAFFVLVGMTLVDKIGRRGLLMFGVPIMLAGLVWNIVAFHLRRKTRCHLAWYQSEFLALEVRSVGSGIATTANWLANLVVSVLYLTELETLTPSGTYGRYLGFSVVFFIFAVFCYHETKQLSIDETSLLFEEDFGVKRSRQMHQERREAQRRLADSEMTEVATAHVQARKQKNSAVAGSEFENFMAGWKNDAKRLTALK</sequence>
<evidence type="ECO:0000256" key="1">
    <source>
        <dbReference type="ARBA" id="ARBA00004651"/>
    </source>
</evidence>
<evidence type="ECO:0000256" key="3">
    <source>
        <dbReference type="ARBA" id="ARBA00022475"/>
    </source>
</evidence>
<dbReference type="InterPro" id="IPR005828">
    <property type="entry name" value="MFS_sugar_transport-like"/>
</dbReference>
<dbReference type="Gene3D" id="1.20.1250.20">
    <property type="entry name" value="MFS general substrate transporter like domains"/>
    <property type="match status" value="2"/>
</dbReference>
<feature type="transmembrane region" description="Helical" evidence="7">
    <location>
        <begin position="56"/>
        <end position="78"/>
    </location>
</feature>
<evidence type="ECO:0000313" key="9">
    <source>
        <dbReference type="Proteomes" id="UP000054399"/>
    </source>
</evidence>
<dbReference type="Proteomes" id="UP000054399">
    <property type="component" value="Unassembled WGS sequence"/>
</dbReference>
<name>A0ABR3BJX8_9TREE</name>
<dbReference type="Pfam" id="PF00083">
    <property type="entry name" value="Sugar_tr"/>
    <property type="match status" value="2"/>
</dbReference>
<organism evidence="8 9">
    <name type="scientific">Cryptococcus tetragattii IND107</name>
    <dbReference type="NCBI Taxonomy" id="1296105"/>
    <lineage>
        <taxon>Eukaryota</taxon>
        <taxon>Fungi</taxon>
        <taxon>Dikarya</taxon>
        <taxon>Basidiomycota</taxon>
        <taxon>Agaricomycotina</taxon>
        <taxon>Tremellomycetes</taxon>
        <taxon>Tremellales</taxon>
        <taxon>Cryptococcaceae</taxon>
        <taxon>Cryptococcus</taxon>
        <taxon>Cryptococcus gattii species complex</taxon>
    </lineage>
</organism>
<reference evidence="8 9" key="2">
    <citation type="submission" date="2024-01" db="EMBL/GenBank/DDBJ databases">
        <title>Comparative genomics of Cryptococcus and Kwoniella reveals pathogenesis evolution and contrasting modes of karyotype evolution via chromosome fusion or intercentromeric recombination.</title>
        <authorList>
            <person name="Coelho M.A."/>
            <person name="David-Palma M."/>
            <person name="Shea T."/>
            <person name="Bowers K."/>
            <person name="Mcginley-Smith S."/>
            <person name="Mohammad A.W."/>
            <person name="Gnirke A."/>
            <person name="Yurkov A.M."/>
            <person name="Nowrousian M."/>
            <person name="Sun S."/>
            <person name="Cuomo C.A."/>
            <person name="Heitman J."/>
        </authorList>
    </citation>
    <scope>NUCLEOTIDE SEQUENCE [LARGE SCALE GENOMIC DNA]</scope>
    <source>
        <strain evidence="8 9">IND107</strain>
    </source>
</reference>
<evidence type="ECO:0000256" key="6">
    <source>
        <dbReference type="ARBA" id="ARBA00023136"/>
    </source>
</evidence>
<dbReference type="InterPro" id="IPR050814">
    <property type="entry name" value="Myo-inositol_Transporter"/>
</dbReference>
<comment type="subcellular location">
    <subcellularLocation>
        <location evidence="1">Cell membrane</location>
        <topology evidence="1">Multi-pass membrane protein</topology>
    </subcellularLocation>
</comment>
<evidence type="ECO:0000256" key="5">
    <source>
        <dbReference type="ARBA" id="ARBA00022989"/>
    </source>
</evidence>
<gene>
    <name evidence="8" type="ORF">I308_105723</name>
</gene>
<keyword evidence="4 7" id="KW-0812">Transmembrane</keyword>
<keyword evidence="9" id="KW-1185">Reference proteome</keyword>
<accession>A0ABR3BJX8</accession>
<dbReference type="InterPro" id="IPR036259">
    <property type="entry name" value="MFS_trans_sf"/>
</dbReference>
<dbReference type="GeneID" id="91992578"/>
<dbReference type="EMBL" id="ATAM02000011">
    <property type="protein sequence ID" value="KAL0242095.1"/>
    <property type="molecule type" value="Genomic_DNA"/>
</dbReference>
<keyword evidence="6 7" id="KW-0472">Membrane</keyword>
<feature type="transmembrane region" description="Helical" evidence="7">
    <location>
        <begin position="12"/>
        <end position="36"/>
    </location>
</feature>
<evidence type="ECO:0000256" key="4">
    <source>
        <dbReference type="ARBA" id="ARBA00022692"/>
    </source>
</evidence>
<feature type="transmembrane region" description="Helical" evidence="7">
    <location>
        <begin position="134"/>
        <end position="152"/>
    </location>
</feature>
<dbReference type="PANTHER" id="PTHR48020:SF12">
    <property type="entry name" value="PROTON MYO-INOSITOL COTRANSPORTER"/>
    <property type="match status" value="1"/>
</dbReference>
<proteinExistence type="predicted"/>
<keyword evidence="2" id="KW-0813">Transport</keyword>
<dbReference type="PANTHER" id="PTHR48020">
    <property type="entry name" value="PROTON MYO-INOSITOL COTRANSPORTER"/>
    <property type="match status" value="1"/>
</dbReference>
<evidence type="ECO:0000256" key="2">
    <source>
        <dbReference type="ARBA" id="ARBA00022448"/>
    </source>
</evidence>
<dbReference type="RefSeq" id="XP_066611477.1">
    <property type="nucleotide sequence ID" value="XM_066760173.1"/>
</dbReference>
<feature type="transmembrane region" description="Helical" evidence="7">
    <location>
        <begin position="98"/>
        <end position="122"/>
    </location>
</feature>
<comment type="caution">
    <text evidence="8">The sequence shown here is derived from an EMBL/GenBank/DDBJ whole genome shotgun (WGS) entry which is preliminary data.</text>
</comment>
<dbReference type="SUPFAM" id="SSF103473">
    <property type="entry name" value="MFS general substrate transporter"/>
    <property type="match status" value="1"/>
</dbReference>
<reference evidence="9" key="1">
    <citation type="submission" date="2015-01" db="EMBL/GenBank/DDBJ databases">
        <title>The Genome Sequence of Cryptococcus gattii MMRL2647.</title>
        <authorList>
            <consortium name="The Broad Institute Genomics Platform"/>
            <person name="Cuomo C."/>
            <person name="Litvintseva A."/>
            <person name="Chen Y."/>
            <person name="Heitman J."/>
            <person name="Sun S."/>
            <person name="Springer D."/>
            <person name="Dromer F."/>
            <person name="Young S."/>
            <person name="Zeng Q."/>
            <person name="Gargeya S."/>
            <person name="Abouelleil A."/>
            <person name="Alvarado L."/>
            <person name="Chapman S.B."/>
            <person name="Gainer-Dewar J."/>
            <person name="Goldberg J."/>
            <person name="Griggs A."/>
            <person name="Gujja S."/>
            <person name="Hansen M."/>
            <person name="Howarth C."/>
            <person name="Imamovic A."/>
            <person name="Larimer J."/>
            <person name="Murphy C."/>
            <person name="Naylor J."/>
            <person name="Pearson M."/>
            <person name="Priest M."/>
            <person name="Roberts A."/>
            <person name="Saif S."/>
            <person name="Shea T."/>
            <person name="Sykes S."/>
            <person name="Wortman J."/>
            <person name="Nusbaum C."/>
            <person name="Birren B."/>
        </authorList>
    </citation>
    <scope>NUCLEOTIDE SEQUENCE [LARGE SCALE GENOMIC DNA]</scope>
    <source>
        <strain evidence="9">IND107</strain>
    </source>
</reference>
<evidence type="ECO:0000256" key="7">
    <source>
        <dbReference type="SAM" id="Phobius"/>
    </source>
</evidence>